<dbReference type="AlphaFoldDB" id="A0A399J8J6"/>
<dbReference type="InterPro" id="IPR002758">
    <property type="entry name" value="Cation_antiport_E"/>
</dbReference>
<organism evidence="9 10">
    <name type="scientific">Galactobacter valiniphilus</name>
    <dbReference type="NCBI Taxonomy" id="2676122"/>
    <lineage>
        <taxon>Bacteria</taxon>
        <taxon>Bacillati</taxon>
        <taxon>Actinomycetota</taxon>
        <taxon>Actinomycetes</taxon>
        <taxon>Micrococcales</taxon>
        <taxon>Micrococcaceae</taxon>
        <taxon>Galactobacter</taxon>
    </lineage>
</organism>
<evidence type="ECO:0000313" key="9">
    <source>
        <dbReference type="EMBL" id="RII41584.1"/>
    </source>
</evidence>
<feature type="region of interest" description="Disordered" evidence="7">
    <location>
        <begin position="183"/>
        <end position="204"/>
    </location>
</feature>
<evidence type="ECO:0000313" key="10">
    <source>
        <dbReference type="Proteomes" id="UP000265419"/>
    </source>
</evidence>
<dbReference type="NCBIfam" id="NF006521">
    <property type="entry name" value="PRK08965.1-5"/>
    <property type="match status" value="1"/>
</dbReference>
<dbReference type="PANTHER" id="PTHR34584:SF1">
    <property type="entry name" value="NA(+)_H(+) ANTIPORTER SUBUNIT E1"/>
    <property type="match status" value="1"/>
</dbReference>
<keyword evidence="5 8" id="KW-1133">Transmembrane helix</keyword>
<evidence type="ECO:0000256" key="6">
    <source>
        <dbReference type="ARBA" id="ARBA00023136"/>
    </source>
</evidence>
<evidence type="ECO:0000256" key="4">
    <source>
        <dbReference type="ARBA" id="ARBA00022692"/>
    </source>
</evidence>
<evidence type="ECO:0000256" key="8">
    <source>
        <dbReference type="SAM" id="Phobius"/>
    </source>
</evidence>
<protein>
    <submittedName>
        <fullName evidence="9">Na+/H+ antiporter subunit E</fullName>
    </submittedName>
</protein>
<feature type="transmembrane region" description="Helical" evidence="8">
    <location>
        <begin position="50"/>
        <end position="73"/>
    </location>
</feature>
<dbReference type="Proteomes" id="UP000265419">
    <property type="component" value="Unassembled WGS sequence"/>
</dbReference>
<dbReference type="GO" id="GO:0008324">
    <property type="term" value="F:monoatomic cation transmembrane transporter activity"/>
    <property type="evidence" value="ECO:0007669"/>
    <property type="project" value="InterPro"/>
</dbReference>
<keyword evidence="4 8" id="KW-0812">Transmembrane</keyword>
<evidence type="ECO:0000256" key="1">
    <source>
        <dbReference type="ARBA" id="ARBA00004651"/>
    </source>
</evidence>
<name>A0A399J8J6_9MICC</name>
<comment type="similarity">
    <text evidence="2">Belongs to the CPA3 antiporters (TC 2.A.63) subunit E family.</text>
</comment>
<keyword evidence="3" id="KW-1003">Cell membrane</keyword>
<comment type="subcellular location">
    <subcellularLocation>
        <location evidence="1">Cell membrane</location>
        <topology evidence="1">Multi-pass membrane protein</topology>
    </subcellularLocation>
</comment>
<sequence>MVWLVLVWGALWEDFSPANLVFGLILSVVIVRTFRLPPVRLSGRFDVPRALSFLLWFVWQVIKGSFITLWVAVRQGPKVHNAVVEVPLRTREDLMITAIGHVASLIPGSLVLDVDRRHGTLYLHVLNVKDAKDADRFRADVLEIERRLIFVMGTCEEIDLLRDEELRVAKELVAARRKADGWDLKAPAPTQPGAVGQENKEAQR</sequence>
<keyword evidence="6 8" id="KW-0472">Membrane</keyword>
<dbReference type="Pfam" id="PF01899">
    <property type="entry name" value="MNHE"/>
    <property type="match status" value="1"/>
</dbReference>
<reference evidence="9 10" key="1">
    <citation type="submission" date="2018-07" db="EMBL/GenBank/DDBJ databases">
        <title>Arthrobacter sp. nov., isolated from raw cow's milk with high bacterial count.</title>
        <authorList>
            <person name="Hahne J."/>
            <person name="Isele D."/>
            <person name="Lipski A."/>
        </authorList>
    </citation>
    <scope>NUCLEOTIDE SEQUENCE [LARGE SCALE GENOMIC DNA]</scope>
    <source>
        <strain evidence="9 10">JZ R-35</strain>
    </source>
</reference>
<evidence type="ECO:0000256" key="2">
    <source>
        <dbReference type="ARBA" id="ARBA00006228"/>
    </source>
</evidence>
<gene>
    <name evidence="9" type="ORF">DWB68_12085</name>
</gene>
<dbReference type="EMBL" id="QQXK01000025">
    <property type="protein sequence ID" value="RII41584.1"/>
    <property type="molecule type" value="Genomic_DNA"/>
</dbReference>
<evidence type="ECO:0000256" key="7">
    <source>
        <dbReference type="SAM" id="MobiDB-lite"/>
    </source>
</evidence>
<feature type="transmembrane region" description="Helical" evidence="8">
    <location>
        <begin position="20"/>
        <end position="38"/>
    </location>
</feature>
<evidence type="ECO:0000256" key="5">
    <source>
        <dbReference type="ARBA" id="ARBA00022989"/>
    </source>
</evidence>
<dbReference type="PANTHER" id="PTHR34584">
    <property type="entry name" value="NA(+)/H(+) ANTIPORTER SUBUNIT E1"/>
    <property type="match status" value="1"/>
</dbReference>
<comment type="caution">
    <text evidence="9">The sequence shown here is derived from an EMBL/GenBank/DDBJ whole genome shotgun (WGS) entry which is preliminary data.</text>
</comment>
<evidence type="ECO:0000256" key="3">
    <source>
        <dbReference type="ARBA" id="ARBA00022475"/>
    </source>
</evidence>
<dbReference type="GO" id="GO:0005886">
    <property type="term" value="C:plasma membrane"/>
    <property type="evidence" value="ECO:0007669"/>
    <property type="project" value="UniProtKB-SubCell"/>
</dbReference>
<accession>A0A399J8J6</accession>
<keyword evidence="10" id="KW-1185">Reference proteome</keyword>
<proteinExistence type="inferred from homology"/>